<organism evidence="7 8">
    <name type="scientific">Kytococcus aerolatus</name>
    <dbReference type="NCBI Taxonomy" id="592308"/>
    <lineage>
        <taxon>Bacteria</taxon>
        <taxon>Bacillati</taxon>
        <taxon>Actinomycetota</taxon>
        <taxon>Actinomycetes</taxon>
        <taxon>Micrococcales</taxon>
        <taxon>Kytococcaceae</taxon>
        <taxon>Kytococcus</taxon>
    </lineage>
</organism>
<dbReference type="SMART" id="SM00226">
    <property type="entry name" value="LMWPc"/>
    <property type="match status" value="1"/>
</dbReference>
<dbReference type="CDD" id="cd16343">
    <property type="entry name" value="LMWPTP"/>
    <property type="match status" value="1"/>
</dbReference>
<evidence type="ECO:0000256" key="1">
    <source>
        <dbReference type="ARBA" id="ARBA00011063"/>
    </source>
</evidence>
<comment type="similarity">
    <text evidence="1">Belongs to the low molecular weight phosphotyrosine protein phosphatase family.</text>
</comment>
<gene>
    <name evidence="7" type="ORF">SAMN05445756_1091</name>
</gene>
<evidence type="ECO:0000259" key="6">
    <source>
        <dbReference type="SMART" id="SM00226"/>
    </source>
</evidence>
<feature type="active site" description="Nucleophile" evidence="5">
    <location>
        <position position="7"/>
    </location>
</feature>
<evidence type="ECO:0000256" key="4">
    <source>
        <dbReference type="ARBA" id="ARBA00022912"/>
    </source>
</evidence>
<dbReference type="OrthoDB" id="9784339at2"/>
<dbReference type="PANTHER" id="PTHR11717">
    <property type="entry name" value="LOW MOLECULAR WEIGHT PROTEIN TYROSINE PHOSPHATASE"/>
    <property type="match status" value="1"/>
</dbReference>
<dbReference type="InterPro" id="IPR036196">
    <property type="entry name" value="Ptyr_pPase_sf"/>
</dbReference>
<evidence type="ECO:0000313" key="7">
    <source>
        <dbReference type="EMBL" id="SNC64336.1"/>
    </source>
</evidence>
<evidence type="ECO:0000256" key="5">
    <source>
        <dbReference type="PIRSR" id="PIRSR617867-1"/>
    </source>
</evidence>
<dbReference type="PANTHER" id="PTHR11717:SF7">
    <property type="entry name" value="LOW MOLECULAR WEIGHT PHOSPHOTYROSINE PROTEIN PHOSPHATASE"/>
    <property type="match status" value="1"/>
</dbReference>
<dbReference type="InterPro" id="IPR017867">
    <property type="entry name" value="Tyr_phospatase_low_mol_wt"/>
</dbReference>
<dbReference type="EMBL" id="FYEZ01000001">
    <property type="protein sequence ID" value="SNC64336.1"/>
    <property type="molecule type" value="Genomic_DNA"/>
</dbReference>
<evidence type="ECO:0000313" key="8">
    <source>
        <dbReference type="Proteomes" id="UP000198122"/>
    </source>
</evidence>
<dbReference type="Pfam" id="PF01451">
    <property type="entry name" value="LMWPc"/>
    <property type="match status" value="1"/>
</dbReference>
<feature type="active site" description="Nucleophile" evidence="5">
    <location>
        <position position="13"/>
    </location>
</feature>
<sequence length="167" mass="17854">MRIEVVCLGNICRSPAAEAVLLHELEAAGLEGVEVTSAGTGGWHVGDPPYHLSSAEGERRGYRFETVGRQLRPEHLTAADLVLVMDESNLRDARALAETPRDARKVVMLGAFAPGAVPGSPEAVPDPYGQDAPAFTAMYDQIEPAVRGVVEAIRSDRVDEVLDAHAD</sequence>
<dbReference type="RefSeq" id="WP_088817989.1">
    <property type="nucleotide sequence ID" value="NZ_FYEZ01000001.1"/>
</dbReference>
<evidence type="ECO:0000256" key="3">
    <source>
        <dbReference type="ARBA" id="ARBA00022801"/>
    </source>
</evidence>
<feature type="active site" description="Proton donor" evidence="5">
    <location>
        <position position="126"/>
    </location>
</feature>
<keyword evidence="4" id="KW-0904">Protein phosphatase</keyword>
<keyword evidence="8" id="KW-1185">Reference proteome</keyword>
<dbReference type="InterPro" id="IPR023485">
    <property type="entry name" value="Ptyr_pPase"/>
</dbReference>
<dbReference type="Proteomes" id="UP000198122">
    <property type="component" value="Unassembled WGS sequence"/>
</dbReference>
<keyword evidence="3" id="KW-0378">Hydrolase</keyword>
<dbReference type="PRINTS" id="PR00719">
    <property type="entry name" value="LMWPTPASE"/>
</dbReference>
<proteinExistence type="inferred from homology"/>
<dbReference type="EC" id="3.1.3.48" evidence="2"/>
<reference evidence="7 8" key="1">
    <citation type="submission" date="2017-06" db="EMBL/GenBank/DDBJ databases">
        <authorList>
            <person name="Kim H.J."/>
            <person name="Triplett B.A."/>
        </authorList>
    </citation>
    <scope>NUCLEOTIDE SEQUENCE [LARGE SCALE GENOMIC DNA]</scope>
    <source>
        <strain evidence="7 8">DSM 22179</strain>
    </source>
</reference>
<dbReference type="InterPro" id="IPR050438">
    <property type="entry name" value="LMW_PTPase"/>
</dbReference>
<dbReference type="Gene3D" id="3.40.50.2300">
    <property type="match status" value="1"/>
</dbReference>
<name>A0A212TET7_9MICO</name>
<evidence type="ECO:0000256" key="2">
    <source>
        <dbReference type="ARBA" id="ARBA00013064"/>
    </source>
</evidence>
<dbReference type="AlphaFoldDB" id="A0A212TET7"/>
<feature type="domain" description="Phosphotyrosine protein phosphatase I" evidence="6">
    <location>
        <begin position="1"/>
        <end position="152"/>
    </location>
</feature>
<accession>A0A212TET7</accession>
<protein>
    <recommendedName>
        <fullName evidence="2">protein-tyrosine-phosphatase</fullName>
        <ecNumber evidence="2">3.1.3.48</ecNumber>
    </recommendedName>
</protein>
<dbReference type="GO" id="GO:0004725">
    <property type="term" value="F:protein tyrosine phosphatase activity"/>
    <property type="evidence" value="ECO:0007669"/>
    <property type="project" value="UniProtKB-EC"/>
</dbReference>
<dbReference type="SUPFAM" id="SSF52788">
    <property type="entry name" value="Phosphotyrosine protein phosphatases I"/>
    <property type="match status" value="1"/>
</dbReference>